<keyword evidence="3" id="KW-1185">Reference proteome</keyword>
<proteinExistence type="predicted"/>
<accession>A0A1I6FXN3</accession>
<keyword evidence="1" id="KW-1133">Transmembrane helix</keyword>
<evidence type="ECO:0000313" key="3">
    <source>
        <dbReference type="Proteomes" id="UP000199478"/>
    </source>
</evidence>
<feature type="transmembrane region" description="Helical" evidence="1">
    <location>
        <begin position="87"/>
        <end position="113"/>
    </location>
</feature>
<feature type="transmembrane region" description="Helical" evidence="1">
    <location>
        <begin position="50"/>
        <end position="67"/>
    </location>
</feature>
<evidence type="ECO:0000313" key="2">
    <source>
        <dbReference type="EMBL" id="SFR34688.1"/>
    </source>
</evidence>
<dbReference type="RefSeq" id="WP_090196479.1">
    <property type="nucleotide sequence ID" value="NZ_FOYP01000001.1"/>
</dbReference>
<protein>
    <submittedName>
        <fullName evidence="2">Uncharacterized protein</fullName>
    </submittedName>
</protein>
<dbReference type="STRING" id="390270.SAMN04488005_0692"/>
<reference evidence="3" key="1">
    <citation type="submission" date="2016-10" db="EMBL/GenBank/DDBJ databases">
        <authorList>
            <person name="Varghese N."/>
            <person name="Submissions S."/>
        </authorList>
    </citation>
    <scope>NUCLEOTIDE SEQUENCE [LARGE SCALE GENOMIC DNA]</scope>
    <source>
        <strain evidence="3">DSM 26879</strain>
    </source>
</reference>
<keyword evidence="1" id="KW-0812">Transmembrane</keyword>
<organism evidence="2 3">
    <name type="scientific">Yoonia tamlensis</name>
    <dbReference type="NCBI Taxonomy" id="390270"/>
    <lineage>
        <taxon>Bacteria</taxon>
        <taxon>Pseudomonadati</taxon>
        <taxon>Pseudomonadota</taxon>
        <taxon>Alphaproteobacteria</taxon>
        <taxon>Rhodobacterales</taxon>
        <taxon>Paracoccaceae</taxon>
        <taxon>Yoonia</taxon>
    </lineage>
</organism>
<feature type="transmembrane region" description="Helical" evidence="1">
    <location>
        <begin position="204"/>
        <end position="226"/>
    </location>
</feature>
<gene>
    <name evidence="2" type="ORF">SAMN04488005_0692</name>
</gene>
<sequence length="259" mass="29113">MKHRRLRVSLRNIKQHEFRTTLRYINASDANWRDVYTQLGTLQDDATKKLTKTGAGIFVYYLLMSSLGNEEYVSLTFQGVTASVPTAFVTVVASLGLFLIAMQAQTVLMLIVLRVHEGRRLSLRGFSMGMYGLYTGQDEMELATPVIGYGSFKEKYPISNTLSAISGIVFIAIAFPAVALWIYLLDSQWIIISSPSVLALYKVSAAFGIFVLISTLVYLVLFNLPLPISKNKEFVRWSFLANLHPVGCHPQDKAWREDE</sequence>
<dbReference type="EMBL" id="FOYP01000001">
    <property type="protein sequence ID" value="SFR34688.1"/>
    <property type="molecule type" value="Genomic_DNA"/>
</dbReference>
<feature type="transmembrane region" description="Helical" evidence="1">
    <location>
        <begin position="162"/>
        <end position="184"/>
    </location>
</feature>
<dbReference type="AlphaFoldDB" id="A0A1I6FXN3"/>
<dbReference type="Proteomes" id="UP000199478">
    <property type="component" value="Unassembled WGS sequence"/>
</dbReference>
<name>A0A1I6FXN3_9RHOB</name>
<evidence type="ECO:0000256" key="1">
    <source>
        <dbReference type="SAM" id="Phobius"/>
    </source>
</evidence>
<keyword evidence="1" id="KW-0472">Membrane</keyword>
<dbReference type="OrthoDB" id="7865643at2"/>